<feature type="transmembrane region" description="Helical" evidence="1">
    <location>
        <begin position="6"/>
        <end position="23"/>
    </location>
</feature>
<comment type="caution">
    <text evidence="2">The sequence shown here is derived from an EMBL/GenBank/DDBJ whole genome shotgun (WGS) entry which is preliminary data.</text>
</comment>
<keyword evidence="1" id="KW-0472">Membrane</keyword>
<dbReference type="RefSeq" id="WP_171625337.1">
    <property type="nucleotide sequence ID" value="NZ_JABBPG010000002.1"/>
</dbReference>
<feature type="transmembrane region" description="Helical" evidence="1">
    <location>
        <begin position="73"/>
        <end position="94"/>
    </location>
</feature>
<proteinExistence type="predicted"/>
<evidence type="ECO:0008006" key="4">
    <source>
        <dbReference type="Google" id="ProtNLM"/>
    </source>
</evidence>
<evidence type="ECO:0000313" key="3">
    <source>
        <dbReference type="Proteomes" id="UP000586305"/>
    </source>
</evidence>
<evidence type="ECO:0000313" key="2">
    <source>
        <dbReference type="EMBL" id="NOU50271.1"/>
    </source>
</evidence>
<reference evidence="2 3" key="1">
    <citation type="submission" date="2020-04" db="EMBL/GenBank/DDBJ databases">
        <title>Pseudoalteromonas caenipelagi sp. nov., isolated from a tidal flat.</title>
        <authorList>
            <person name="Park S."/>
            <person name="Yoon J.-H."/>
        </authorList>
    </citation>
    <scope>NUCLEOTIDE SEQUENCE [LARGE SCALE GENOMIC DNA]</scope>
    <source>
        <strain evidence="2 3">JBTF-M23</strain>
    </source>
</reference>
<dbReference type="Proteomes" id="UP000586305">
    <property type="component" value="Unassembled WGS sequence"/>
</dbReference>
<gene>
    <name evidence="2" type="ORF">HG263_06910</name>
</gene>
<keyword evidence="3" id="KW-1185">Reference proteome</keyword>
<keyword evidence="1" id="KW-0812">Transmembrane</keyword>
<accession>A0A849VEZ0</accession>
<name>A0A849VEZ0_9GAMM</name>
<evidence type="ECO:0000256" key="1">
    <source>
        <dbReference type="SAM" id="Phobius"/>
    </source>
</evidence>
<sequence>MGFGLILVLIIISTFIFKVLLIVSEKAKHDRVLFYLALSMLLPSMLLSAWYLRSFGINSSNLNFDTWVNVATFFNNAFSPILLVATIVLLYATWRSSERELSMMRALTLSNEILNRLENICEKVKQRLESEQLEPLDGFHIVKNRLKNKFKTHANKLKNTPNEEVQRILKSLSLTPSNLRECIEREDVNTQGKNKGFSYENINHLNDLNHAIRNEMKKEAMFHTSRNRYFFIVLESLAENCEQLQSLDKLNNENSDYLSSGYRAIRLALGDKLLMFLYNYYKESIDIKNEGSNHLLKGSQGNIEKHLKNLTENLETSATKTM</sequence>
<dbReference type="AlphaFoldDB" id="A0A849VEZ0"/>
<protein>
    <recommendedName>
        <fullName evidence="4">Phage abortive infection protein</fullName>
    </recommendedName>
</protein>
<feature type="transmembrane region" description="Helical" evidence="1">
    <location>
        <begin position="32"/>
        <end position="53"/>
    </location>
</feature>
<dbReference type="EMBL" id="JABBPG010000002">
    <property type="protein sequence ID" value="NOU50271.1"/>
    <property type="molecule type" value="Genomic_DNA"/>
</dbReference>
<organism evidence="2 3">
    <name type="scientific">Pseudoalteromonas caenipelagi</name>
    <dbReference type="NCBI Taxonomy" id="2726988"/>
    <lineage>
        <taxon>Bacteria</taxon>
        <taxon>Pseudomonadati</taxon>
        <taxon>Pseudomonadota</taxon>
        <taxon>Gammaproteobacteria</taxon>
        <taxon>Alteromonadales</taxon>
        <taxon>Pseudoalteromonadaceae</taxon>
        <taxon>Pseudoalteromonas</taxon>
    </lineage>
</organism>
<keyword evidence="1" id="KW-1133">Transmembrane helix</keyword>